<dbReference type="GO" id="GO:0000175">
    <property type="term" value="F:3'-5'-RNA exonuclease activity"/>
    <property type="evidence" value="ECO:0007669"/>
    <property type="project" value="TreeGrafter"/>
</dbReference>
<dbReference type="EMBL" id="JAGXEW010000015">
    <property type="protein sequence ID" value="KAK1163442.1"/>
    <property type="molecule type" value="Genomic_DNA"/>
</dbReference>
<comment type="catalytic activity">
    <reaction evidence="6">
        <text>a 3'-end uridylyl-adenosine-RNA = a 3'-end 2',3'-cyclophospho-uridine-RNA + adenosine</text>
        <dbReference type="Rhea" id="RHEA:67896"/>
        <dbReference type="Rhea" id="RHEA-COMP:17385"/>
        <dbReference type="Rhea" id="RHEA-COMP:17386"/>
        <dbReference type="ChEBI" id="CHEBI:16335"/>
        <dbReference type="ChEBI" id="CHEBI:85644"/>
        <dbReference type="ChEBI" id="CHEBI:176518"/>
    </reaction>
    <physiologicalReaction direction="left-to-right" evidence="6">
        <dbReference type="Rhea" id="RHEA:67897"/>
    </physiologicalReaction>
</comment>
<gene>
    <name evidence="10" type="primary">usb1</name>
    <name evidence="10" type="ORF">AOXY_G16928</name>
</gene>
<dbReference type="InterPro" id="IPR027521">
    <property type="entry name" value="Usb1"/>
</dbReference>
<dbReference type="Gene3D" id="3.90.1140.10">
    <property type="entry name" value="Cyclic phosphodiesterase"/>
    <property type="match status" value="2"/>
</dbReference>
<reference evidence="10" key="1">
    <citation type="submission" date="2022-02" db="EMBL/GenBank/DDBJ databases">
        <title>Atlantic sturgeon de novo genome assembly.</title>
        <authorList>
            <person name="Stock M."/>
            <person name="Klopp C."/>
            <person name="Guiguen Y."/>
            <person name="Cabau C."/>
            <person name="Parinello H."/>
            <person name="Santidrian Yebra-Pimentel E."/>
            <person name="Kuhl H."/>
            <person name="Dirks R.P."/>
            <person name="Guessner J."/>
            <person name="Wuertz S."/>
            <person name="Du K."/>
            <person name="Schartl M."/>
        </authorList>
    </citation>
    <scope>NUCLEOTIDE SEQUENCE</scope>
    <source>
        <strain evidence="10">STURGEONOMICS-FGT-2020</strain>
        <tissue evidence="10">Whole blood</tissue>
    </source>
</reference>
<dbReference type="GO" id="GO:0016829">
    <property type="term" value="F:lyase activity"/>
    <property type="evidence" value="ECO:0007669"/>
    <property type="project" value="UniProtKB-KW"/>
</dbReference>
<sequence>MEFGFLLLIQNPNQAVLFRSVVSSQTDDYRCLRDLAEDESLELVDQLISGAGAHGVSLTRMEEFHISLSQTVILRHHWIEPFNPSFHISLAWCVGDCSESLQGCFQEMQNIVDDFEDSASLLRFSGHEIRCKSGNKFFSFPLH</sequence>
<evidence type="ECO:0000256" key="7">
    <source>
        <dbReference type="ARBA" id="ARBA00029543"/>
    </source>
</evidence>
<evidence type="ECO:0000256" key="8">
    <source>
        <dbReference type="ARBA" id="ARBA00030030"/>
    </source>
</evidence>
<organism evidence="10 11">
    <name type="scientific">Acipenser oxyrinchus oxyrinchus</name>
    <dbReference type="NCBI Taxonomy" id="40147"/>
    <lineage>
        <taxon>Eukaryota</taxon>
        <taxon>Metazoa</taxon>
        <taxon>Chordata</taxon>
        <taxon>Craniata</taxon>
        <taxon>Vertebrata</taxon>
        <taxon>Euteleostomi</taxon>
        <taxon>Actinopterygii</taxon>
        <taxon>Chondrostei</taxon>
        <taxon>Acipenseriformes</taxon>
        <taxon>Acipenseridae</taxon>
        <taxon>Acipenser</taxon>
    </lineage>
</organism>
<dbReference type="GO" id="GO:0005634">
    <property type="term" value="C:nucleus"/>
    <property type="evidence" value="ECO:0007669"/>
    <property type="project" value="TreeGrafter"/>
</dbReference>
<dbReference type="Proteomes" id="UP001230051">
    <property type="component" value="Unassembled WGS sequence"/>
</dbReference>
<comment type="function">
    <text evidence="9">3'-5' RNA exonuclease that trims the 3' end of oligo(U) and oligo(A) tracts of the pre-U6 small nuclear RNA (snRNA) molecule, leading to the formation of a mature U6 snRNA 3' end-terminated with a 2',3'-cyclic phosphate. Participates in the U6 snRNA 3' end processing that prevents U6 snRNA degradation. In addition also removes uridines from the 3' end of U6atac snRNA and possibly the vault RNA VTRNA1-1.</text>
</comment>
<dbReference type="AlphaFoldDB" id="A0AAD8G585"/>
<comment type="caution">
    <text evidence="10">The sequence shown here is derived from an EMBL/GenBank/DDBJ whole genome shotgun (WGS) entry which is preliminary data.</text>
</comment>
<keyword evidence="3" id="KW-0456">Lyase</keyword>
<evidence type="ECO:0000313" key="11">
    <source>
        <dbReference type="Proteomes" id="UP001230051"/>
    </source>
</evidence>
<keyword evidence="1" id="KW-0540">Nuclease</keyword>
<evidence type="ECO:0000256" key="9">
    <source>
        <dbReference type="ARBA" id="ARBA00046102"/>
    </source>
</evidence>
<dbReference type="PANTHER" id="PTHR13522:SF3">
    <property type="entry name" value="U6 SNRNA PHOSPHODIESTERASE 1"/>
    <property type="match status" value="1"/>
</dbReference>
<keyword evidence="2" id="KW-0378">Hydrolase</keyword>
<evidence type="ECO:0000256" key="6">
    <source>
        <dbReference type="ARBA" id="ARBA00029305"/>
    </source>
</evidence>
<evidence type="ECO:0000256" key="2">
    <source>
        <dbReference type="ARBA" id="ARBA00022801"/>
    </source>
</evidence>
<dbReference type="Pfam" id="PF09749">
    <property type="entry name" value="HVSL"/>
    <property type="match status" value="1"/>
</dbReference>
<keyword evidence="4" id="KW-0539">Nucleus</keyword>
<evidence type="ECO:0000256" key="1">
    <source>
        <dbReference type="ARBA" id="ARBA00022722"/>
    </source>
</evidence>
<evidence type="ECO:0000256" key="3">
    <source>
        <dbReference type="ARBA" id="ARBA00023239"/>
    </source>
</evidence>
<keyword evidence="11" id="KW-1185">Reference proteome</keyword>
<proteinExistence type="predicted"/>
<evidence type="ECO:0000256" key="5">
    <source>
        <dbReference type="ARBA" id="ARBA00029300"/>
    </source>
</evidence>
<dbReference type="GO" id="GO:0034477">
    <property type="term" value="P:U6 snRNA 3'-end processing"/>
    <property type="evidence" value="ECO:0007669"/>
    <property type="project" value="InterPro"/>
</dbReference>
<accession>A0AAD8G585</accession>
<evidence type="ECO:0000313" key="10">
    <source>
        <dbReference type="EMBL" id="KAK1163442.1"/>
    </source>
</evidence>
<evidence type="ECO:0000256" key="4">
    <source>
        <dbReference type="ARBA" id="ARBA00023242"/>
    </source>
</evidence>
<name>A0AAD8G585_ACIOX</name>
<protein>
    <recommendedName>
        <fullName evidence="7">U6 snRNA phosphodiesterase 1</fullName>
    </recommendedName>
    <alternativeName>
        <fullName evidence="8">3'-5' RNA exonuclease USB1</fullName>
    </alternativeName>
</protein>
<comment type="catalytic activity">
    <reaction evidence="5">
        <text>a 3'-end uridylyl-uridine-RNA = a 3'-end 2',3'-cyclophospho-uridine-RNA + uridine</text>
        <dbReference type="Rhea" id="RHEA:46052"/>
        <dbReference type="Rhea" id="RHEA-COMP:17384"/>
        <dbReference type="Rhea" id="RHEA-COMP:17385"/>
        <dbReference type="ChEBI" id="CHEBI:16704"/>
        <dbReference type="ChEBI" id="CHEBI:85643"/>
        <dbReference type="ChEBI" id="CHEBI:85644"/>
    </reaction>
    <physiologicalReaction direction="left-to-right" evidence="5">
        <dbReference type="Rhea" id="RHEA:46053"/>
    </physiologicalReaction>
</comment>
<dbReference type="PANTHER" id="PTHR13522">
    <property type="entry name" value="U6 SNRNA PHOSPHODIESTERASE 1"/>
    <property type="match status" value="1"/>
</dbReference>